<dbReference type="RefSeq" id="WP_184833300.1">
    <property type="nucleotide sequence ID" value="NZ_JACHMN010000002.1"/>
</dbReference>
<organism evidence="2 3">
    <name type="scientific">Allocatelliglobosispora scoriae</name>
    <dbReference type="NCBI Taxonomy" id="643052"/>
    <lineage>
        <taxon>Bacteria</taxon>
        <taxon>Bacillati</taxon>
        <taxon>Actinomycetota</taxon>
        <taxon>Actinomycetes</taxon>
        <taxon>Micromonosporales</taxon>
        <taxon>Micromonosporaceae</taxon>
        <taxon>Allocatelliglobosispora</taxon>
    </lineage>
</organism>
<evidence type="ECO:0000313" key="3">
    <source>
        <dbReference type="Proteomes" id="UP000587527"/>
    </source>
</evidence>
<dbReference type="Proteomes" id="UP000587527">
    <property type="component" value="Unassembled WGS sequence"/>
</dbReference>
<keyword evidence="3" id="KW-1185">Reference proteome</keyword>
<dbReference type="AlphaFoldDB" id="A0A841BJN3"/>
<evidence type="ECO:0000313" key="2">
    <source>
        <dbReference type="EMBL" id="MBB5867845.1"/>
    </source>
</evidence>
<protein>
    <submittedName>
        <fullName evidence="2">Uncharacterized protein</fullName>
    </submittedName>
</protein>
<proteinExistence type="predicted"/>
<feature type="signal peptide" evidence="1">
    <location>
        <begin position="1"/>
        <end position="32"/>
    </location>
</feature>
<evidence type="ECO:0000256" key="1">
    <source>
        <dbReference type="SAM" id="SignalP"/>
    </source>
</evidence>
<name>A0A841BJN3_9ACTN</name>
<reference evidence="2 3" key="1">
    <citation type="submission" date="2020-08" db="EMBL/GenBank/DDBJ databases">
        <title>Sequencing the genomes of 1000 actinobacteria strains.</title>
        <authorList>
            <person name="Klenk H.-P."/>
        </authorList>
    </citation>
    <scope>NUCLEOTIDE SEQUENCE [LARGE SCALE GENOMIC DNA]</scope>
    <source>
        <strain evidence="2 3">DSM 45362</strain>
    </source>
</reference>
<sequence>MHAFSRRGAARALLLTLVAMAALVLPTAPAQAAWGTQLPLTLQIRHYYSTGTSVQVGYVNGTVQFDDAGNTLQYSLTFCRQSSYILPYLTINVNSSWIGGRKYATFVTNLYPSYTGTSSGQPCYSSTGTIAGQFTYANFWNVEFIAYGSTFDGPSHVIDSQDRIYTNPY</sequence>
<keyword evidence="1" id="KW-0732">Signal</keyword>
<comment type="caution">
    <text evidence="2">The sequence shown here is derived from an EMBL/GenBank/DDBJ whole genome shotgun (WGS) entry which is preliminary data.</text>
</comment>
<feature type="chain" id="PRO_5032921685" evidence="1">
    <location>
        <begin position="33"/>
        <end position="169"/>
    </location>
</feature>
<dbReference type="EMBL" id="JACHMN010000002">
    <property type="protein sequence ID" value="MBB5867845.1"/>
    <property type="molecule type" value="Genomic_DNA"/>
</dbReference>
<accession>A0A841BJN3</accession>
<gene>
    <name evidence="2" type="ORF">F4553_001224</name>
</gene>